<evidence type="ECO:0000313" key="2">
    <source>
        <dbReference type="Proteomes" id="UP001164746"/>
    </source>
</evidence>
<gene>
    <name evidence="1" type="ORF">MAR_013549</name>
</gene>
<evidence type="ECO:0000313" key="1">
    <source>
        <dbReference type="EMBL" id="WAR27845.1"/>
    </source>
</evidence>
<organism evidence="1 2">
    <name type="scientific">Mya arenaria</name>
    <name type="common">Soft-shell clam</name>
    <dbReference type="NCBI Taxonomy" id="6604"/>
    <lineage>
        <taxon>Eukaryota</taxon>
        <taxon>Metazoa</taxon>
        <taxon>Spiralia</taxon>
        <taxon>Lophotrochozoa</taxon>
        <taxon>Mollusca</taxon>
        <taxon>Bivalvia</taxon>
        <taxon>Autobranchia</taxon>
        <taxon>Heteroconchia</taxon>
        <taxon>Euheterodonta</taxon>
        <taxon>Imparidentia</taxon>
        <taxon>Neoheterodontei</taxon>
        <taxon>Myida</taxon>
        <taxon>Myoidea</taxon>
        <taxon>Myidae</taxon>
        <taxon>Mya</taxon>
    </lineage>
</organism>
<keyword evidence="2" id="KW-1185">Reference proteome</keyword>
<feature type="non-terminal residue" evidence="1">
    <location>
        <position position="1"/>
    </location>
</feature>
<proteinExistence type="predicted"/>
<sequence>DAFKEIVIEESFERFSLVADVELSPTTIGDTTPPGRITDLRIEDIKTNENTRHFTIRWTATGGDSYTGRATSYQLRYATDLNTLLNNFENAQALNIGQHNLDPRDSGEDEAVDISVTTEKEFNETAFLVIRALDEVGNKGAMSNIVSIVIANGFVISFNGRTNHTYSPPTIDENETNVGLIIGVVIGTAA</sequence>
<dbReference type="EMBL" id="CP111026">
    <property type="protein sequence ID" value="WAR27845.1"/>
    <property type="molecule type" value="Genomic_DNA"/>
</dbReference>
<accession>A0ABY7G0A1</accession>
<protein>
    <submittedName>
        <fullName evidence="1">CLCA2-like protein</fullName>
    </submittedName>
</protein>
<dbReference type="Proteomes" id="UP001164746">
    <property type="component" value="Chromosome 15"/>
</dbReference>
<reference evidence="1" key="1">
    <citation type="submission" date="2022-11" db="EMBL/GenBank/DDBJ databases">
        <title>Centuries of genome instability and evolution in soft-shell clam transmissible cancer (bioRxiv).</title>
        <authorList>
            <person name="Hart S.F.M."/>
            <person name="Yonemitsu M.A."/>
            <person name="Giersch R.M."/>
            <person name="Beal B.F."/>
            <person name="Arriagada G."/>
            <person name="Davis B.W."/>
            <person name="Ostrander E.A."/>
            <person name="Goff S.P."/>
            <person name="Metzger M.J."/>
        </authorList>
    </citation>
    <scope>NUCLEOTIDE SEQUENCE</scope>
    <source>
        <strain evidence="1">MELC-2E11</strain>
        <tissue evidence="1">Siphon/mantle</tissue>
    </source>
</reference>
<feature type="non-terminal residue" evidence="1">
    <location>
        <position position="190"/>
    </location>
</feature>
<name>A0ABY7G0A1_MYAAR</name>